<protein>
    <submittedName>
        <fullName evidence="2">Uncharacterized protein</fullName>
    </submittedName>
</protein>
<accession>A0A654U754</accession>
<dbReference type="AlphaFoldDB" id="A0A654U754"/>
<dbReference type="EMBL" id="CGCX01001724">
    <property type="protein sequence ID" value="CFS00368.1"/>
    <property type="molecule type" value="Genomic_DNA"/>
</dbReference>
<gene>
    <name evidence="2" type="ORF">ERS007657_03516</name>
</gene>
<proteinExistence type="predicted"/>
<organism evidence="2 3">
    <name type="scientific">Mycobacterium tuberculosis</name>
    <dbReference type="NCBI Taxonomy" id="1773"/>
    <lineage>
        <taxon>Bacteria</taxon>
        <taxon>Bacillati</taxon>
        <taxon>Actinomycetota</taxon>
        <taxon>Actinomycetes</taxon>
        <taxon>Mycobacteriales</taxon>
        <taxon>Mycobacteriaceae</taxon>
        <taxon>Mycobacterium</taxon>
        <taxon>Mycobacterium tuberculosis complex</taxon>
    </lineage>
</organism>
<evidence type="ECO:0000256" key="1">
    <source>
        <dbReference type="SAM" id="MobiDB-lite"/>
    </source>
</evidence>
<evidence type="ECO:0000313" key="2">
    <source>
        <dbReference type="EMBL" id="CFS00368.1"/>
    </source>
</evidence>
<dbReference type="Proteomes" id="UP000046680">
    <property type="component" value="Unassembled WGS sequence"/>
</dbReference>
<feature type="region of interest" description="Disordered" evidence="1">
    <location>
        <begin position="69"/>
        <end position="101"/>
    </location>
</feature>
<evidence type="ECO:0000313" key="3">
    <source>
        <dbReference type="Proteomes" id="UP000046680"/>
    </source>
</evidence>
<name>A0A654U754_MYCTX</name>
<sequence>MPRSRFTQGATVFTPKNPVTFSGWRNIMMNATGPPQSWATSLTLATPRPSKTAARSSAISVLVYRERGAELQPAPRRSGHSTRLPSAASGPMRSRHSHQFCGKPCTSITAGPSAGPASATWILTPSATSTCRCSTPSKAGRAIIA</sequence>
<reference evidence="2 3" key="1">
    <citation type="submission" date="2015-03" db="EMBL/GenBank/DDBJ databases">
        <authorList>
            <consortium name="Pathogen Informatics"/>
        </authorList>
    </citation>
    <scope>NUCLEOTIDE SEQUENCE [LARGE SCALE GENOMIC DNA]</scope>
    <source>
        <strain evidence="2 3">C09601061</strain>
    </source>
</reference>